<evidence type="ECO:0000256" key="1">
    <source>
        <dbReference type="SAM" id="MobiDB-lite"/>
    </source>
</evidence>
<name>A0A9X3HX85_9VIBR</name>
<dbReference type="AlphaFoldDB" id="A0A9X3HX85"/>
<evidence type="ECO:0000256" key="2">
    <source>
        <dbReference type="SAM" id="SignalP"/>
    </source>
</evidence>
<gene>
    <name evidence="3" type="ORF">MD535_15805</name>
</gene>
<evidence type="ECO:0000313" key="4">
    <source>
        <dbReference type="Proteomes" id="UP001155587"/>
    </source>
</evidence>
<comment type="caution">
    <text evidence="3">The sequence shown here is derived from an EMBL/GenBank/DDBJ whole genome shotgun (WGS) entry which is preliminary data.</text>
</comment>
<sequence length="397" mass="43506">MHTSLIKTSLLSLSLITVATSVLAEDAAKVENHAAESREPTPQNAGASSTPSQELASHQPQVAGEEALPDRKFAAFPVPITDDALGVGLGVNAMYLHDRAEGATNPSTSMFYGQYTDSGSGMAIVGHEHVFAHDAWRAGFWAGHFSLNLKYTGRVGMQLPKAAKYSSYSNFVYGEVRKQIIDDLYFGVQGLWSGGNADLKEKATAEEKREFERQMSGNNSAVGFLMTYDSRDNMMGASQGLNVDLSTLHYSKDSRTGKRFDRLDAEISQYFPVGEDVLAYRVIGKEMLGDTPEYEFVTPDLRGADWNKYRGSAMYQAEVEYRRKFSTLWSGVAFAGVAMVKNEYKGASYSVKSDVIPSAGVGVRYLLNAKERFSIGADVAVSKMGNTSFYIRFGEAF</sequence>
<reference evidence="3" key="1">
    <citation type="submission" date="2022-02" db="EMBL/GenBank/DDBJ databases">
        <title>Vibrio sp. nov, a new bacterium isolated from seawater.</title>
        <authorList>
            <person name="Yuan Y."/>
        </authorList>
    </citation>
    <scope>NUCLEOTIDE SEQUENCE</scope>
    <source>
        <strain evidence="3">ZSDZ65</strain>
    </source>
</reference>
<feature type="chain" id="PRO_5040890256" description="Bacterial surface antigen (D15) domain-containing protein" evidence="2">
    <location>
        <begin position="25"/>
        <end position="397"/>
    </location>
</feature>
<dbReference type="Gene3D" id="2.40.160.50">
    <property type="entry name" value="membrane protein fhac: a member of the omp85/tpsb transporter family"/>
    <property type="match status" value="1"/>
</dbReference>
<organism evidence="3 4">
    <name type="scientific">Vibrio qingdaonensis</name>
    <dbReference type="NCBI Taxonomy" id="2829491"/>
    <lineage>
        <taxon>Bacteria</taxon>
        <taxon>Pseudomonadati</taxon>
        <taxon>Pseudomonadota</taxon>
        <taxon>Gammaproteobacteria</taxon>
        <taxon>Vibrionales</taxon>
        <taxon>Vibrionaceae</taxon>
        <taxon>Vibrio</taxon>
    </lineage>
</organism>
<feature type="region of interest" description="Disordered" evidence="1">
    <location>
        <begin position="31"/>
        <end position="64"/>
    </location>
</feature>
<dbReference type="RefSeq" id="WP_265675994.1">
    <property type="nucleotide sequence ID" value="NZ_JAKRRY010000022.1"/>
</dbReference>
<dbReference type="Proteomes" id="UP001155587">
    <property type="component" value="Unassembled WGS sequence"/>
</dbReference>
<protein>
    <recommendedName>
        <fullName evidence="5">Bacterial surface antigen (D15) domain-containing protein</fullName>
    </recommendedName>
</protein>
<keyword evidence="2" id="KW-0732">Signal</keyword>
<evidence type="ECO:0000313" key="3">
    <source>
        <dbReference type="EMBL" id="MCW8347465.1"/>
    </source>
</evidence>
<dbReference type="EMBL" id="JAKRRY010000022">
    <property type="protein sequence ID" value="MCW8347465.1"/>
    <property type="molecule type" value="Genomic_DNA"/>
</dbReference>
<evidence type="ECO:0008006" key="5">
    <source>
        <dbReference type="Google" id="ProtNLM"/>
    </source>
</evidence>
<feature type="signal peptide" evidence="2">
    <location>
        <begin position="1"/>
        <end position="24"/>
    </location>
</feature>
<feature type="compositionally biased region" description="Polar residues" evidence="1">
    <location>
        <begin position="40"/>
        <end position="60"/>
    </location>
</feature>
<keyword evidence="4" id="KW-1185">Reference proteome</keyword>
<accession>A0A9X3HX85</accession>
<proteinExistence type="predicted"/>